<dbReference type="Gene3D" id="2.130.10.10">
    <property type="entry name" value="YVTN repeat-like/Quinoprotein amine dehydrogenase"/>
    <property type="match status" value="1"/>
</dbReference>
<feature type="region of interest" description="Disordered" evidence="5">
    <location>
        <begin position="782"/>
        <end position="840"/>
    </location>
</feature>
<dbReference type="InterPro" id="IPR036322">
    <property type="entry name" value="WD40_repeat_dom_sf"/>
</dbReference>
<gene>
    <name evidence="6" type="ORF">Micbo1qcDRAFT_229757</name>
</gene>
<feature type="compositionally biased region" description="Acidic residues" evidence="5">
    <location>
        <begin position="789"/>
        <end position="798"/>
    </location>
</feature>
<feature type="repeat" description="WD" evidence="4">
    <location>
        <begin position="521"/>
        <end position="555"/>
    </location>
</feature>
<dbReference type="GO" id="GO:0031932">
    <property type="term" value="C:TORC2 complex"/>
    <property type="evidence" value="ECO:0007669"/>
    <property type="project" value="InterPro"/>
</dbReference>
<evidence type="ECO:0000313" key="6">
    <source>
        <dbReference type="EMBL" id="KXJ96976.1"/>
    </source>
</evidence>
<protein>
    <submittedName>
        <fullName evidence="6">WD40-repeat-containing domain protein</fullName>
    </submittedName>
</protein>
<dbReference type="SUPFAM" id="SSF50978">
    <property type="entry name" value="WD40 repeat-like"/>
    <property type="match status" value="1"/>
</dbReference>
<dbReference type="EMBL" id="KQ964245">
    <property type="protein sequence ID" value="KXJ96976.1"/>
    <property type="molecule type" value="Genomic_DNA"/>
</dbReference>
<feature type="compositionally biased region" description="Polar residues" evidence="5">
    <location>
        <begin position="724"/>
        <end position="741"/>
    </location>
</feature>
<dbReference type="InterPro" id="IPR037588">
    <property type="entry name" value="MLST8"/>
</dbReference>
<evidence type="ECO:0000256" key="5">
    <source>
        <dbReference type="SAM" id="MobiDB-lite"/>
    </source>
</evidence>
<feature type="compositionally biased region" description="Acidic residues" evidence="5">
    <location>
        <begin position="813"/>
        <end position="840"/>
    </location>
</feature>
<comment type="similarity">
    <text evidence="1">Belongs to the WD repeat LST8 family.</text>
</comment>
<dbReference type="GO" id="GO:0031931">
    <property type="term" value="C:TORC1 complex"/>
    <property type="evidence" value="ECO:0007669"/>
    <property type="project" value="InterPro"/>
</dbReference>
<name>A0A136JIN4_9PEZI</name>
<feature type="region of interest" description="Disordered" evidence="5">
    <location>
        <begin position="1"/>
        <end position="54"/>
    </location>
</feature>
<feature type="region of interest" description="Disordered" evidence="5">
    <location>
        <begin position="708"/>
        <end position="741"/>
    </location>
</feature>
<dbReference type="Pfam" id="PF00400">
    <property type="entry name" value="WD40"/>
    <property type="match status" value="2"/>
</dbReference>
<dbReference type="PANTHER" id="PTHR19842">
    <property type="entry name" value="G BETA-LIKE PROTEIN GBL"/>
    <property type="match status" value="1"/>
</dbReference>
<dbReference type="AlphaFoldDB" id="A0A136JIN4"/>
<keyword evidence="7" id="KW-1185">Reference proteome</keyword>
<evidence type="ECO:0000256" key="1">
    <source>
        <dbReference type="ARBA" id="ARBA00009890"/>
    </source>
</evidence>
<dbReference type="InterPro" id="IPR015943">
    <property type="entry name" value="WD40/YVTN_repeat-like_dom_sf"/>
</dbReference>
<dbReference type="PANTHER" id="PTHR19842:SF2">
    <property type="entry name" value="WD REPEAT PROTEIN (AFU_ORTHOLOGUE AFUA_5G04300)"/>
    <property type="match status" value="1"/>
</dbReference>
<dbReference type="PROSITE" id="PS50082">
    <property type="entry name" value="WD_REPEATS_2"/>
    <property type="match status" value="1"/>
</dbReference>
<evidence type="ECO:0000256" key="3">
    <source>
        <dbReference type="ARBA" id="ARBA00022737"/>
    </source>
</evidence>
<keyword evidence="3" id="KW-0677">Repeat</keyword>
<dbReference type="InterPro" id="IPR001680">
    <property type="entry name" value="WD40_rpt"/>
</dbReference>
<evidence type="ECO:0000256" key="2">
    <source>
        <dbReference type="ARBA" id="ARBA00022574"/>
    </source>
</evidence>
<dbReference type="Proteomes" id="UP000070501">
    <property type="component" value="Unassembled WGS sequence"/>
</dbReference>
<keyword evidence="2 4" id="KW-0853">WD repeat</keyword>
<dbReference type="OrthoDB" id="10248252at2759"/>
<reference evidence="7" key="1">
    <citation type="submission" date="2016-02" db="EMBL/GenBank/DDBJ databases">
        <title>Draft genome sequence of Microdochium bolleyi, a fungal endophyte of beachgrass.</title>
        <authorList>
            <consortium name="DOE Joint Genome Institute"/>
            <person name="David A.S."/>
            <person name="May G."/>
            <person name="Haridas S."/>
            <person name="Lim J."/>
            <person name="Wang M."/>
            <person name="Labutti K."/>
            <person name="Lipzen A."/>
            <person name="Barry K."/>
            <person name="Grigoriev I.V."/>
        </authorList>
    </citation>
    <scope>NUCLEOTIDE SEQUENCE [LARGE SCALE GENOMIC DNA]</scope>
    <source>
        <strain evidence="7">J235TASD1</strain>
    </source>
</reference>
<accession>A0A136JIN4</accession>
<feature type="compositionally biased region" description="Basic and acidic residues" evidence="5">
    <location>
        <begin position="1"/>
        <end position="11"/>
    </location>
</feature>
<evidence type="ECO:0000256" key="4">
    <source>
        <dbReference type="PROSITE-ProRule" id="PRU00221"/>
    </source>
</evidence>
<dbReference type="GO" id="GO:0031929">
    <property type="term" value="P:TOR signaling"/>
    <property type="evidence" value="ECO:0007669"/>
    <property type="project" value="InterPro"/>
</dbReference>
<dbReference type="InParanoid" id="A0A136JIN4"/>
<dbReference type="STRING" id="196109.A0A136JIN4"/>
<dbReference type="PROSITE" id="PS00678">
    <property type="entry name" value="WD_REPEATS_1"/>
    <property type="match status" value="1"/>
</dbReference>
<organism evidence="6 7">
    <name type="scientific">Microdochium bolleyi</name>
    <dbReference type="NCBI Taxonomy" id="196109"/>
    <lineage>
        <taxon>Eukaryota</taxon>
        <taxon>Fungi</taxon>
        <taxon>Dikarya</taxon>
        <taxon>Ascomycota</taxon>
        <taxon>Pezizomycotina</taxon>
        <taxon>Sordariomycetes</taxon>
        <taxon>Xylariomycetidae</taxon>
        <taxon>Xylariales</taxon>
        <taxon>Microdochiaceae</taxon>
        <taxon>Microdochium</taxon>
    </lineage>
</organism>
<evidence type="ECO:0000313" key="7">
    <source>
        <dbReference type="Proteomes" id="UP000070501"/>
    </source>
</evidence>
<proteinExistence type="inferred from homology"/>
<dbReference type="GO" id="GO:0032956">
    <property type="term" value="P:regulation of actin cytoskeleton organization"/>
    <property type="evidence" value="ECO:0007669"/>
    <property type="project" value="TreeGrafter"/>
</dbReference>
<dbReference type="InterPro" id="IPR019775">
    <property type="entry name" value="WD40_repeat_CS"/>
</dbReference>
<dbReference type="SMART" id="SM00320">
    <property type="entry name" value="WD40"/>
    <property type="match status" value="5"/>
</dbReference>
<sequence>MGSSGDRDHGTNNHNKTSSSDNRKVATPITSTEGKSRSSRHAAIIAGDDQPPKRRKVEVLSNGLTTGHPPTSITQKQAGPVKNYVVDQFKSDPRYLDAILKDVHERFADYDDPPVSLLARKRGFGALRQYQDFHTVFKNEAEDYLEPRMEFTNCAGDVVTISWLSNNEFICGATTHSDSRNQQYNKPGNLTLGNVMKKQLVAYPDHRIVRPVVTQGDNALESMRYSQDPWLFTSVVSSDYSVTHGLAFTSSFDHTVKIWRCQDGTMESVGTWSHGGRVNFVVASPGELGLVATAADVTYKTVRVYNLKEASQSPTASHLYSGARYDEYSCSCVNAPDFVPSDKWALFPAAISWGIAPQAQHLLLVGYAPRAHSGNDQDIPEEKQNSGELCVFDTRLRQPVKVIGGQMKNVFDVIWHPTQLIFAAATSTAPGLDVRKSDNVRTQVRLFAINKEGDFTSMKTLDCPASDINMLTISPNSRIFSYVTASCTDSRVYVWDSNNEDDRPMCVLKHGDPIDEIVGDRETEDVGVTFTAWGTTNDRLYTGSSDGVVKVWNIRHRRGKAKLIKDLIELQGPITSGAFSRDLSRLAIGDATGKVCIMTLEDDDEETVDLPGLRLDVGGIKRSIRRPRTIIPHPEVPAPVDPMVQAPEPEDGPSIGAKWLHGGELVSRPGLGVFQGPNYANIGLYRKDLHLDQDPNSPLLAQCQANQQVDRKPPLSHVRRQLPVPTTSTDRQDFAASNTSQVHKELAHLHLDATTEAQLKAERAEYDPSRVDYVFPYEDESCTFSHESSEDESMETFGDEVCHETDQKALDTSESDEDSSDDDNDDEGDESSDEDMTIQK</sequence>
<feature type="compositionally biased region" description="Basic and acidic residues" evidence="5">
    <location>
        <begin position="800"/>
        <end position="811"/>
    </location>
</feature>